<dbReference type="GO" id="GO:0030327">
    <property type="term" value="P:prenylated protein catabolic process"/>
    <property type="evidence" value="ECO:0007669"/>
    <property type="project" value="TreeGrafter"/>
</dbReference>
<dbReference type="PIRSF" id="PIRSF036292">
    <property type="entry name" value="Prenylcysteine_oxidase"/>
    <property type="match status" value="1"/>
</dbReference>
<keyword evidence="7" id="KW-0325">Glycoprotein</keyword>
<dbReference type="OrthoDB" id="437369at2759"/>
<accession>A0A9P4IAU8</accession>
<dbReference type="Proteomes" id="UP000799772">
    <property type="component" value="Unassembled WGS sequence"/>
</dbReference>
<dbReference type="InterPro" id="IPR017046">
    <property type="entry name" value="Prenylcysteine_Oxase1"/>
</dbReference>
<evidence type="ECO:0000313" key="10">
    <source>
        <dbReference type="EMBL" id="KAF2096307.1"/>
    </source>
</evidence>
<dbReference type="PANTHER" id="PTHR15944">
    <property type="entry name" value="FARNESYLCYSTEINE LYASE"/>
    <property type="match status" value="1"/>
</dbReference>
<evidence type="ECO:0000256" key="6">
    <source>
        <dbReference type="ARBA" id="ARBA00023002"/>
    </source>
</evidence>
<reference evidence="10" key="1">
    <citation type="journal article" date="2020" name="Stud. Mycol.">
        <title>101 Dothideomycetes genomes: a test case for predicting lifestyles and emergence of pathogens.</title>
        <authorList>
            <person name="Haridas S."/>
            <person name="Albert R."/>
            <person name="Binder M."/>
            <person name="Bloem J."/>
            <person name="Labutti K."/>
            <person name="Salamov A."/>
            <person name="Andreopoulos B."/>
            <person name="Baker S."/>
            <person name="Barry K."/>
            <person name="Bills G."/>
            <person name="Bluhm B."/>
            <person name="Cannon C."/>
            <person name="Castanera R."/>
            <person name="Culley D."/>
            <person name="Daum C."/>
            <person name="Ezra D."/>
            <person name="Gonzalez J."/>
            <person name="Henrissat B."/>
            <person name="Kuo A."/>
            <person name="Liang C."/>
            <person name="Lipzen A."/>
            <person name="Lutzoni F."/>
            <person name="Magnuson J."/>
            <person name="Mondo S."/>
            <person name="Nolan M."/>
            <person name="Ohm R."/>
            <person name="Pangilinan J."/>
            <person name="Park H.-J."/>
            <person name="Ramirez L."/>
            <person name="Alfaro M."/>
            <person name="Sun H."/>
            <person name="Tritt A."/>
            <person name="Yoshinaga Y."/>
            <person name="Zwiers L.-H."/>
            <person name="Turgeon B."/>
            <person name="Goodwin S."/>
            <person name="Spatafora J."/>
            <person name="Crous P."/>
            <person name="Grigoriev I."/>
        </authorList>
    </citation>
    <scope>NUCLEOTIDE SEQUENCE</scope>
    <source>
        <strain evidence="10">CBS 133067</strain>
    </source>
</reference>
<dbReference type="Pfam" id="PF13450">
    <property type="entry name" value="NAD_binding_8"/>
    <property type="match status" value="1"/>
</dbReference>
<dbReference type="SUPFAM" id="SSF51905">
    <property type="entry name" value="FAD/NAD(P)-binding domain"/>
    <property type="match status" value="1"/>
</dbReference>
<feature type="domain" description="Prenylcysteine lyase" evidence="9">
    <location>
        <begin position="157"/>
        <end position="541"/>
    </location>
</feature>
<dbReference type="InterPro" id="IPR036188">
    <property type="entry name" value="FAD/NAD-bd_sf"/>
</dbReference>
<evidence type="ECO:0000256" key="2">
    <source>
        <dbReference type="ARBA" id="ARBA00009967"/>
    </source>
</evidence>
<evidence type="ECO:0000256" key="5">
    <source>
        <dbReference type="ARBA" id="ARBA00022827"/>
    </source>
</evidence>
<dbReference type="AlphaFoldDB" id="A0A9P4IAU8"/>
<comment type="cofactor">
    <cofactor evidence="1">
        <name>FAD</name>
        <dbReference type="ChEBI" id="CHEBI:57692"/>
    </cofactor>
</comment>
<keyword evidence="6" id="KW-0560">Oxidoreductase</keyword>
<evidence type="ECO:0000259" key="9">
    <source>
        <dbReference type="Pfam" id="PF07156"/>
    </source>
</evidence>
<evidence type="ECO:0000256" key="8">
    <source>
        <dbReference type="SAM" id="SignalP"/>
    </source>
</evidence>
<comment type="caution">
    <text evidence="10">The sequence shown here is derived from an EMBL/GenBank/DDBJ whole genome shotgun (WGS) entry which is preliminary data.</text>
</comment>
<evidence type="ECO:0000256" key="7">
    <source>
        <dbReference type="ARBA" id="ARBA00023180"/>
    </source>
</evidence>
<dbReference type="Gene3D" id="3.50.50.60">
    <property type="entry name" value="FAD/NAD(P)-binding domain"/>
    <property type="match status" value="1"/>
</dbReference>
<keyword evidence="11" id="KW-1185">Reference proteome</keyword>
<dbReference type="InterPro" id="IPR010795">
    <property type="entry name" value="Prenylcys_lyase"/>
</dbReference>
<evidence type="ECO:0000256" key="1">
    <source>
        <dbReference type="ARBA" id="ARBA00001974"/>
    </source>
</evidence>
<dbReference type="GO" id="GO:0001735">
    <property type="term" value="F:prenylcysteine oxidase activity"/>
    <property type="evidence" value="ECO:0007669"/>
    <property type="project" value="InterPro"/>
</dbReference>
<organism evidence="10 11">
    <name type="scientific">Rhizodiscina lignyota</name>
    <dbReference type="NCBI Taxonomy" id="1504668"/>
    <lineage>
        <taxon>Eukaryota</taxon>
        <taxon>Fungi</taxon>
        <taxon>Dikarya</taxon>
        <taxon>Ascomycota</taxon>
        <taxon>Pezizomycotina</taxon>
        <taxon>Dothideomycetes</taxon>
        <taxon>Pleosporomycetidae</taxon>
        <taxon>Aulographales</taxon>
        <taxon>Rhizodiscinaceae</taxon>
        <taxon>Rhizodiscina</taxon>
    </lineage>
</organism>
<protein>
    <submittedName>
        <fullName evidence="10">Prenylcysteine oxidase 1</fullName>
    </submittedName>
</protein>
<keyword evidence="3" id="KW-0285">Flavoprotein</keyword>
<keyword evidence="4 8" id="KW-0732">Signal</keyword>
<name>A0A9P4IAU8_9PEZI</name>
<proteinExistence type="inferred from homology"/>
<keyword evidence="5" id="KW-0274">FAD</keyword>
<dbReference type="EMBL" id="ML978129">
    <property type="protein sequence ID" value="KAF2096307.1"/>
    <property type="molecule type" value="Genomic_DNA"/>
</dbReference>
<dbReference type="PANTHER" id="PTHR15944:SF0">
    <property type="entry name" value="PRENYLCYSTEINE LYASE DOMAIN-CONTAINING PROTEIN"/>
    <property type="match status" value="1"/>
</dbReference>
<evidence type="ECO:0000256" key="4">
    <source>
        <dbReference type="ARBA" id="ARBA00022729"/>
    </source>
</evidence>
<feature type="signal peptide" evidence="8">
    <location>
        <begin position="1"/>
        <end position="17"/>
    </location>
</feature>
<sequence length="553" mass="60931">MRFARLALASCFAVSQAQVLHQDAQQPLKLEESARRVAVIGAGAAGASAAYHLRKFADEAGVKANITIFERNAYIGGRSTTVQAFDDPSSDPIELGASIFVKVNYILSNATEEFGLRTVELGSAREYDGYNGTARLAAAPLLGVWDGEKFLITQSATNRWWDTAKLLWRYGLAPIRTNNLVKKTVNAFLSLYEEPMFPFASLSDAAYELGLTAVTATTGWQYLEENKVGGLFAQEVVQAATRVNYAQNLGLIHGLETMVCMATDGAVGVEGGNWKIFEKMVEGATKDVLLGTAVSAVRKVEGGGYILEWKEVEGGDGSAESKMKSEHFDSVVLAAPHQFSDIEIAPESKRVPDKVPYVQLHVTLFTSPHLLSPQAFNLPPDELVPEIILTTLQPDEKPGSDPKGVGRAGFFSISLLQPIVNRKVNPPREEFTYKIFSPTEIDAKFLIKILGLQDSPLGAEDDEGEEAQLDVSKEDVSWIYRKVWHSYPYHYPRVTFEEISLDKDFWYTSGIEGFISTMETSALMGKNVARLIVDDWMGRKKDTHVDDGGKREL</sequence>
<dbReference type="GO" id="GO:0030328">
    <property type="term" value="P:prenylcysteine catabolic process"/>
    <property type="evidence" value="ECO:0007669"/>
    <property type="project" value="InterPro"/>
</dbReference>
<gene>
    <name evidence="10" type="ORF">NA57DRAFT_58229</name>
</gene>
<evidence type="ECO:0000256" key="3">
    <source>
        <dbReference type="ARBA" id="ARBA00022630"/>
    </source>
</evidence>
<feature type="chain" id="PRO_5040378613" evidence="8">
    <location>
        <begin position="18"/>
        <end position="553"/>
    </location>
</feature>
<dbReference type="Pfam" id="PF07156">
    <property type="entry name" value="Prenylcys_lyase"/>
    <property type="match status" value="1"/>
</dbReference>
<evidence type="ECO:0000313" key="11">
    <source>
        <dbReference type="Proteomes" id="UP000799772"/>
    </source>
</evidence>
<comment type="similarity">
    <text evidence="2">Belongs to the prenylcysteine oxidase family.</text>
</comment>